<organism evidence="1 2">
    <name type="scientific">Gossypium arboreum</name>
    <name type="common">Tree cotton</name>
    <name type="synonym">Gossypium nanking</name>
    <dbReference type="NCBI Taxonomy" id="29729"/>
    <lineage>
        <taxon>Eukaryota</taxon>
        <taxon>Viridiplantae</taxon>
        <taxon>Streptophyta</taxon>
        <taxon>Embryophyta</taxon>
        <taxon>Tracheophyta</taxon>
        <taxon>Spermatophyta</taxon>
        <taxon>Magnoliopsida</taxon>
        <taxon>eudicotyledons</taxon>
        <taxon>Gunneridae</taxon>
        <taxon>Pentapetalae</taxon>
        <taxon>rosids</taxon>
        <taxon>malvids</taxon>
        <taxon>Malvales</taxon>
        <taxon>Malvaceae</taxon>
        <taxon>Malvoideae</taxon>
        <taxon>Gossypium</taxon>
    </lineage>
</organism>
<dbReference type="EMBL" id="KN419603">
    <property type="protein sequence ID" value="KHG21777.1"/>
    <property type="molecule type" value="Genomic_DNA"/>
</dbReference>
<proteinExistence type="predicted"/>
<dbReference type="Proteomes" id="UP000032142">
    <property type="component" value="Unassembled WGS sequence"/>
</dbReference>
<evidence type="ECO:0000313" key="2">
    <source>
        <dbReference type="Proteomes" id="UP000032142"/>
    </source>
</evidence>
<sequence length="38" mass="4405">MGVCSARLEFVLAAWIFQSARFVRFWPIFCSFCSPMLS</sequence>
<dbReference type="AlphaFoldDB" id="A0A0B0PA39"/>
<protein>
    <submittedName>
        <fullName evidence="1">Uncharacterized protein</fullName>
    </submittedName>
</protein>
<accession>A0A0B0PA39</accession>
<evidence type="ECO:0000313" key="1">
    <source>
        <dbReference type="EMBL" id="KHG21777.1"/>
    </source>
</evidence>
<reference evidence="2" key="1">
    <citation type="submission" date="2014-09" db="EMBL/GenBank/DDBJ databases">
        <authorList>
            <person name="Mudge J."/>
            <person name="Ramaraj T."/>
            <person name="Lindquist I.E."/>
            <person name="Bharti A.K."/>
            <person name="Sundararajan A."/>
            <person name="Cameron C.T."/>
            <person name="Woodward J.E."/>
            <person name="May G.D."/>
            <person name="Brubaker C."/>
            <person name="Broadhvest J."/>
            <person name="Wilkins T.A."/>
        </authorList>
    </citation>
    <scope>NUCLEOTIDE SEQUENCE</scope>
    <source>
        <strain evidence="2">cv. AKA8401</strain>
    </source>
</reference>
<keyword evidence="2" id="KW-1185">Reference proteome</keyword>
<gene>
    <name evidence="1" type="ORF">F383_28055</name>
</gene>
<name>A0A0B0PA39_GOSAR</name>